<gene>
    <name evidence="1" type="ORF">L9F63_022699</name>
</gene>
<comment type="caution">
    <text evidence="1">The sequence shown here is derived from an EMBL/GenBank/DDBJ whole genome shotgun (WGS) entry which is preliminary data.</text>
</comment>
<sequence length="76" mass="8475">IPKHDATCQRNFFCASNLRCNSFYRASHSQHGRQTMCTLRAVSQHEVTNGQLGAYLSSARPAGNRILLSILIKTIL</sequence>
<feature type="non-terminal residue" evidence="1">
    <location>
        <position position="1"/>
    </location>
</feature>
<keyword evidence="2" id="KW-1185">Reference proteome</keyword>
<name>A0AAD7ZNC7_DIPPU</name>
<proteinExistence type="predicted"/>
<accession>A0AAD7ZNC7</accession>
<organism evidence="1 2">
    <name type="scientific">Diploptera punctata</name>
    <name type="common">Pacific beetle cockroach</name>
    <dbReference type="NCBI Taxonomy" id="6984"/>
    <lineage>
        <taxon>Eukaryota</taxon>
        <taxon>Metazoa</taxon>
        <taxon>Ecdysozoa</taxon>
        <taxon>Arthropoda</taxon>
        <taxon>Hexapoda</taxon>
        <taxon>Insecta</taxon>
        <taxon>Pterygota</taxon>
        <taxon>Neoptera</taxon>
        <taxon>Polyneoptera</taxon>
        <taxon>Dictyoptera</taxon>
        <taxon>Blattodea</taxon>
        <taxon>Blaberoidea</taxon>
        <taxon>Blaberidae</taxon>
        <taxon>Diplopterinae</taxon>
        <taxon>Diploptera</taxon>
    </lineage>
</organism>
<dbReference type="AlphaFoldDB" id="A0AAD7ZNC7"/>
<dbReference type="EMBL" id="JASPKZ010007701">
    <property type="protein sequence ID" value="KAJ9582938.1"/>
    <property type="molecule type" value="Genomic_DNA"/>
</dbReference>
<reference evidence="1" key="2">
    <citation type="submission" date="2023-05" db="EMBL/GenBank/DDBJ databases">
        <authorList>
            <person name="Fouks B."/>
        </authorList>
    </citation>
    <scope>NUCLEOTIDE SEQUENCE</scope>
    <source>
        <strain evidence="1">Stay&amp;Tobe</strain>
        <tissue evidence="1">Testes</tissue>
    </source>
</reference>
<reference evidence="1" key="1">
    <citation type="journal article" date="2023" name="IScience">
        <title>Live-bearing cockroach genome reveals convergent evolutionary mechanisms linked to viviparity in insects and beyond.</title>
        <authorList>
            <person name="Fouks B."/>
            <person name="Harrison M.C."/>
            <person name="Mikhailova A.A."/>
            <person name="Marchal E."/>
            <person name="English S."/>
            <person name="Carruthers M."/>
            <person name="Jennings E.C."/>
            <person name="Chiamaka E.L."/>
            <person name="Frigard R.A."/>
            <person name="Pippel M."/>
            <person name="Attardo G.M."/>
            <person name="Benoit J.B."/>
            <person name="Bornberg-Bauer E."/>
            <person name="Tobe S.S."/>
        </authorList>
    </citation>
    <scope>NUCLEOTIDE SEQUENCE</scope>
    <source>
        <strain evidence="1">Stay&amp;Tobe</strain>
    </source>
</reference>
<protein>
    <submittedName>
        <fullName evidence="1">Uncharacterized protein</fullName>
    </submittedName>
</protein>
<evidence type="ECO:0000313" key="2">
    <source>
        <dbReference type="Proteomes" id="UP001233999"/>
    </source>
</evidence>
<evidence type="ECO:0000313" key="1">
    <source>
        <dbReference type="EMBL" id="KAJ9582938.1"/>
    </source>
</evidence>
<feature type="non-terminal residue" evidence="1">
    <location>
        <position position="76"/>
    </location>
</feature>
<dbReference type="Proteomes" id="UP001233999">
    <property type="component" value="Unassembled WGS sequence"/>
</dbReference>